<sequence length="161" mass="17808">MLKSDGKKHRLRPQDGQKLRELREKHHLHQSGFADKVNAHLRDLIPFLPASETLSQAQVSDLELENSSLSILHLFAISDLFSVSPRYLLGNYLHLTAKSEINVGSTSTSTSTSTESLNDGSFCIFPCFPSDPFIQTGDETFQQGSICVSGSCFPRHCKRAG</sequence>
<dbReference type="InterPro" id="IPR001387">
    <property type="entry name" value="Cro/C1-type_HTH"/>
</dbReference>
<dbReference type="PROSITE" id="PS50943">
    <property type="entry name" value="HTH_CROC1"/>
    <property type="match status" value="1"/>
</dbReference>
<dbReference type="KEGG" id="tput:QJT81_09380"/>
<gene>
    <name evidence="2" type="ORF">QJT81_09380</name>
</gene>
<dbReference type="InterPro" id="IPR010982">
    <property type="entry name" value="Lambda_DNA-bd_dom_sf"/>
</dbReference>
<proteinExistence type="predicted"/>
<dbReference type="Proteomes" id="UP001301326">
    <property type="component" value="Chromosome"/>
</dbReference>
<protein>
    <submittedName>
        <fullName evidence="2">Helix-turn-helix transcriptional regulator</fullName>
    </submittedName>
</protein>
<organism evidence="2">
    <name type="scientific">Candidatus Thiothrix putei</name>
    <dbReference type="NCBI Taxonomy" id="3080811"/>
    <lineage>
        <taxon>Bacteria</taxon>
        <taxon>Pseudomonadati</taxon>
        <taxon>Pseudomonadota</taxon>
        <taxon>Gammaproteobacteria</taxon>
        <taxon>Thiotrichales</taxon>
        <taxon>Thiotrichaceae</taxon>
        <taxon>Thiothrix</taxon>
    </lineage>
</organism>
<feature type="domain" description="HTH cro/C1-type" evidence="1">
    <location>
        <begin position="54"/>
        <end position="88"/>
    </location>
</feature>
<evidence type="ECO:0000313" key="2">
    <source>
        <dbReference type="EMBL" id="WGZ96163.1"/>
    </source>
</evidence>
<accession>A0AA95HI32</accession>
<dbReference type="EMBL" id="CP124756">
    <property type="protein sequence ID" value="WGZ96163.1"/>
    <property type="molecule type" value="Genomic_DNA"/>
</dbReference>
<dbReference type="CDD" id="cd00093">
    <property type="entry name" value="HTH_XRE"/>
    <property type="match status" value="1"/>
</dbReference>
<dbReference type="Gene3D" id="1.10.260.40">
    <property type="entry name" value="lambda repressor-like DNA-binding domains"/>
    <property type="match status" value="1"/>
</dbReference>
<name>A0AA95HI32_9GAMM</name>
<dbReference type="SUPFAM" id="SSF47413">
    <property type="entry name" value="lambda repressor-like DNA-binding domains"/>
    <property type="match status" value="1"/>
</dbReference>
<dbReference type="GO" id="GO:0003677">
    <property type="term" value="F:DNA binding"/>
    <property type="evidence" value="ECO:0007669"/>
    <property type="project" value="InterPro"/>
</dbReference>
<evidence type="ECO:0000259" key="1">
    <source>
        <dbReference type="PROSITE" id="PS50943"/>
    </source>
</evidence>
<reference evidence="2" key="2">
    <citation type="submission" date="2023-04" db="EMBL/GenBank/DDBJ databases">
        <authorList>
            <person name="Beletskiy A.V."/>
            <person name="Mardanov A.V."/>
            <person name="Ravin N.V."/>
        </authorList>
    </citation>
    <scope>NUCLEOTIDE SEQUENCE</scope>
    <source>
        <strain evidence="2">GKL-02</strain>
    </source>
</reference>
<reference evidence="2" key="1">
    <citation type="journal article" date="2023" name="Int. J. Mol. Sci.">
        <title>Metagenomics Revealed a New Genus 'Candidatus Thiocaldithrix dubininis' gen. nov., sp. nov. and a New Species 'Candidatus Thiothrix putei' sp. nov. in the Family Thiotrichaceae, Some Members of Which Have Traits of Both Na+- and H+-Motive Energetics.</title>
        <authorList>
            <person name="Ravin N.V."/>
            <person name="Muntyan M.S."/>
            <person name="Smolyakov D.D."/>
            <person name="Rudenko T.S."/>
            <person name="Beletsky A.V."/>
            <person name="Mardanov A.V."/>
            <person name="Grabovich M.Y."/>
        </authorList>
    </citation>
    <scope>NUCLEOTIDE SEQUENCE</scope>
    <source>
        <strain evidence="2">GKL-02</strain>
    </source>
</reference>
<dbReference type="AlphaFoldDB" id="A0AA95HI32"/>